<protein>
    <submittedName>
        <fullName evidence="2">Uncharacterized protein</fullName>
    </submittedName>
</protein>
<keyword evidence="1" id="KW-0472">Membrane</keyword>
<accession>A0A7C2K1F9</accession>
<keyword evidence="1" id="KW-1133">Transmembrane helix</keyword>
<dbReference type="AlphaFoldDB" id="A0A7C2K1F9"/>
<reference evidence="2" key="1">
    <citation type="journal article" date="2020" name="mSystems">
        <title>Genome- and Community-Level Interaction Insights into Carbon Utilization and Element Cycling Functions of Hydrothermarchaeota in Hydrothermal Sediment.</title>
        <authorList>
            <person name="Zhou Z."/>
            <person name="Liu Y."/>
            <person name="Xu W."/>
            <person name="Pan J."/>
            <person name="Luo Z.H."/>
            <person name="Li M."/>
        </authorList>
    </citation>
    <scope>NUCLEOTIDE SEQUENCE [LARGE SCALE GENOMIC DNA]</scope>
    <source>
        <strain evidence="2">SpSt-34</strain>
    </source>
</reference>
<evidence type="ECO:0000256" key="1">
    <source>
        <dbReference type="SAM" id="Phobius"/>
    </source>
</evidence>
<keyword evidence="1" id="KW-0812">Transmembrane</keyword>
<name>A0A7C2K1F9_UNCW3</name>
<organism evidence="2">
    <name type="scientific">candidate division WOR-3 bacterium</name>
    <dbReference type="NCBI Taxonomy" id="2052148"/>
    <lineage>
        <taxon>Bacteria</taxon>
        <taxon>Bacteria division WOR-3</taxon>
    </lineage>
</organism>
<proteinExistence type="predicted"/>
<sequence>MLQKVKKIGIVALVVSFLTGATYFLFNLYSKILIQRHLEKLLDERCKISGYHFSIFGNLNFRELKSGDVLLIRNFTLKYNPLSLILFKTVNYIHAEEFTIYPSKLKETGNKKNLSYPTTFAIPIRFEEIKINKGIVVLDTTKIELNFIYLTGEGTGKTYRIRSYVNEISWGSENFYFYSDILLKNNTILIKDMEIQNTNLGISGTSGAIYLPDSDKTKN</sequence>
<comment type="caution">
    <text evidence="2">The sequence shown here is derived from an EMBL/GenBank/DDBJ whole genome shotgun (WGS) entry which is preliminary data.</text>
</comment>
<evidence type="ECO:0000313" key="2">
    <source>
        <dbReference type="EMBL" id="HEN27866.1"/>
    </source>
</evidence>
<gene>
    <name evidence="2" type="ORF">ENQ77_04270</name>
</gene>
<feature type="transmembrane region" description="Helical" evidence="1">
    <location>
        <begin position="7"/>
        <end position="26"/>
    </location>
</feature>
<dbReference type="EMBL" id="DSOL01000127">
    <property type="protein sequence ID" value="HEN27866.1"/>
    <property type="molecule type" value="Genomic_DNA"/>
</dbReference>